<comment type="caution">
    <text evidence="1">The sequence shown here is derived from an EMBL/GenBank/DDBJ whole genome shotgun (WGS) entry which is preliminary data.</text>
</comment>
<evidence type="ECO:0000313" key="2">
    <source>
        <dbReference type="Proteomes" id="UP001476950"/>
    </source>
</evidence>
<dbReference type="RefSeq" id="WP_190447185.1">
    <property type="nucleotide sequence ID" value="NZ_JAMPLM010000037.1"/>
</dbReference>
<organism evidence="1 2">
    <name type="scientific">Stenomitos frigidus AS-A4</name>
    <dbReference type="NCBI Taxonomy" id="2933935"/>
    <lineage>
        <taxon>Bacteria</taxon>
        <taxon>Bacillati</taxon>
        <taxon>Cyanobacteriota</taxon>
        <taxon>Cyanophyceae</taxon>
        <taxon>Leptolyngbyales</taxon>
        <taxon>Leptolyngbyaceae</taxon>
        <taxon>Stenomitos</taxon>
    </lineage>
</organism>
<sequence length="87" mass="9537">MARDSLTITLETLTDFAAQHQMNLLKIDESMKELVAEQTKLTANVNKLGDKIDLLSQVVNSQQITAQSQSENIAALIAVVNNLVVKN</sequence>
<reference evidence="1 2" key="1">
    <citation type="submission" date="2022-04" db="EMBL/GenBank/DDBJ databases">
        <title>Positive selection, recombination, and allopatry shape intraspecific diversity of widespread and dominant cyanobacteria.</title>
        <authorList>
            <person name="Wei J."/>
            <person name="Shu W."/>
            <person name="Hu C."/>
        </authorList>
    </citation>
    <scope>NUCLEOTIDE SEQUENCE [LARGE SCALE GENOMIC DNA]</scope>
    <source>
        <strain evidence="1 2">AS-A4</strain>
    </source>
</reference>
<keyword evidence="2" id="KW-1185">Reference proteome</keyword>
<dbReference type="Proteomes" id="UP001476950">
    <property type="component" value="Unassembled WGS sequence"/>
</dbReference>
<gene>
    <name evidence="1" type="ORF">NDI38_24410</name>
</gene>
<proteinExistence type="predicted"/>
<name>A0ABV0KQY4_9CYAN</name>
<accession>A0ABV0KQY4</accession>
<evidence type="ECO:0000313" key="1">
    <source>
        <dbReference type="EMBL" id="MEP1061547.1"/>
    </source>
</evidence>
<dbReference type="EMBL" id="JAMPLM010000037">
    <property type="protein sequence ID" value="MEP1061547.1"/>
    <property type="molecule type" value="Genomic_DNA"/>
</dbReference>
<protein>
    <submittedName>
        <fullName evidence="1">Uncharacterized protein</fullName>
    </submittedName>
</protein>